<gene>
    <name evidence="2" type="ORF">Bca52824_003605</name>
</gene>
<sequence length="104" mass="11755">MPLIQSPTTPRNSKLNRHNERQPGTTMQESGYGMVAANDLVVLQNLQDNTKQHYYEHKHTSLGCVADLPEPPKSLNFLRPERAQYSSPDAFSEDQSKECLDAKL</sequence>
<organism evidence="2 3">
    <name type="scientific">Brassica carinata</name>
    <name type="common">Ethiopian mustard</name>
    <name type="synonym">Abyssinian cabbage</name>
    <dbReference type="NCBI Taxonomy" id="52824"/>
    <lineage>
        <taxon>Eukaryota</taxon>
        <taxon>Viridiplantae</taxon>
        <taxon>Streptophyta</taxon>
        <taxon>Embryophyta</taxon>
        <taxon>Tracheophyta</taxon>
        <taxon>Spermatophyta</taxon>
        <taxon>Magnoliopsida</taxon>
        <taxon>eudicotyledons</taxon>
        <taxon>Gunneridae</taxon>
        <taxon>Pentapetalae</taxon>
        <taxon>rosids</taxon>
        <taxon>malvids</taxon>
        <taxon>Brassicales</taxon>
        <taxon>Brassicaceae</taxon>
        <taxon>Brassiceae</taxon>
        <taxon>Brassica</taxon>
    </lineage>
</organism>
<feature type="compositionally biased region" description="Basic and acidic residues" evidence="1">
    <location>
        <begin position="94"/>
        <end position="104"/>
    </location>
</feature>
<feature type="compositionally biased region" description="Polar residues" evidence="1">
    <location>
        <begin position="1"/>
        <end position="13"/>
    </location>
</feature>
<evidence type="ECO:0000256" key="1">
    <source>
        <dbReference type="SAM" id="MobiDB-lite"/>
    </source>
</evidence>
<name>A0A8X8BEW8_BRACI</name>
<proteinExistence type="predicted"/>
<protein>
    <submittedName>
        <fullName evidence="2">Uncharacterized protein</fullName>
    </submittedName>
</protein>
<dbReference type="AlphaFoldDB" id="A0A8X8BEW8"/>
<comment type="caution">
    <text evidence="2">The sequence shown here is derived from an EMBL/GenBank/DDBJ whole genome shotgun (WGS) entry which is preliminary data.</text>
</comment>
<evidence type="ECO:0000313" key="2">
    <source>
        <dbReference type="EMBL" id="KAG2332425.1"/>
    </source>
</evidence>
<dbReference type="Proteomes" id="UP000886595">
    <property type="component" value="Unassembled WGS sequence"/>
</dbReference>
<feature type="region of interest" description="Disordered" evidence="1">
    <location>
        <begin position="85"/>
        <end position="104"/>
    </location>
</feature>
<dbReference type="EMBL" id="JAAMPC010000001">
    <property type="protein sequence ID" value="KAG2332425.1"/>
    <property type="molecule type" value="Genomic_DNA"/>
</dbReference>
<evidence type="ECO:0000313" key="3">
    <source>
        <dbReference type="Proteomes" id="UP000886595"/>
    </source>
</evidence>
<reference evidence="2 3" key="1">
    <citation type="submission" date="2020-02" db="EMBL/GenBank/DDBJ databases">
        <authorList>
            <person name="Ma Q."/>
            <person name="Huang Y."/>
            <person name="Song X."/>
            <person name="Pei D."/>
        </authorList>
    </citation>
    <scope>NUCLEOTIDE SEQUENCE [LARGE SCALE GENOMIC DNA]</scope>
    <source>
        <strain evidence="2">Sxm20200214</strain>
        <tissue evidence="2">Leaf</tissue>
    </source>
</reference>
<accession>A0A8X8BEW8</accession>
<feature type="region of interest" description="Disordered" evidence="1">
    <location>
        <begin position="1"/>
        <end position="30"/>
    </location>
</feature>
<keyword evidence="3" id="KW-1185">Reference proteome</keyword>